<dbReference type="PANTHER" id="PTHR46638:SF1">
    <property type="entry name" value="CORRINOID ADENOSYLTRANSFERASE"/>
    <property type="match status" value="1"/>
</dbReference>
<dbReference type="Proteomes" id="UP001375370">
    <property type="component" value="Chromosome"/>
</dbReference>
<dbReference type="EMBL" id="CP146612">
    <property type="protein sequence ID" value="WWX25603.1"/>
    <property type="molecule type" value="Genomic_DNA"/>
</dbReference>
<keyword evidence="2" id="KW-1185">Reference proteome</keyword>
<dbReference type="Gene3D" id="3.40.50.300">
    <property type="entry name" value="P-loop containing nucleotide triphosphate hydrolases"/>
    <property type="match status" value="1"/>
</dbReference>
<sequence length="187" mass="20312">MTEQVSPDNGYKLERGLVNIFTGHGKGKTSAAIGTAVRAAGHGLSVYMVFMMKANEAFDHGEFKVLKALPNVTIDTFGQRGWAKRGNVLPEHREQAQKALDAAAAAMNSGEYDVIILDEVNGAIASSLVDIEAVVKLIETKPHNVELVLTGRYADPRLVQMADLVSEVLMIKHPINEGIRARKGIDY</sequence>
<proteinExistence type="predicted"/>
<gene>
    <name evidence="1" type="ORF">V8247_01125</name>
</gene>
<reference evidence="1 2" key="1">
    <citation type="submission" date="2024-03" db="EMBL/GenBank/DDBJ databases">
        <title>A Dehalogenimonas Isolated from Estuarine Sediments Dihaloeliminates Chlorinated Alkanes.</title>
        <authorList>
            <person name="Yang Y."/>
            <person name="Wang H."/>
        </authorList>
    </citation>
    <scope>NUCLEOTIDE SEQUENCE [LARGE SCALE GENOMIC DNA]</scope>
    <source>
        <strain evidence="1 2">W</strain>
    </source>
</reference>
<dbReference type="RefSeq" id="WP_338737921.1">
    <property type="nucleotide sequence ID" value="NZ_CP146612.1"/>
</dbReference>
<dbReference type="PANTHER" id="PTHR46638">
    <property type="entry name" value="CORRINOID ADENOSYLTRANSFERASE"/>
    <property type="match status" value="1"/>
</dbReference>
<dbReference type="PIRSF" id="PIRSF015617">
    <property type="entry name" value="Adensltrnsf_CobA"/>
    <property type="match status" value="1"/>
</dbReference>
<dbReference type="Pfam" id="PF02572">
    <property type="entry name" value="CobA_CobO_BtuR"/>
    <property type="match status" value="1"/>
</dbReference>
<name>A0ABZ2J5Q9_9CHLR</name>
<evidence type="ECO:0000313" key="2">
    <source>
        <dbReference type="Proteomes" id="UP001375370"/>
    </source>
</evidence>
<accession>A0ABZ2J5Q9</accession>
<protein>
    <submittedName>
        <fullName evidence="1">Cob(I)yrinic acid a,c-diamide adenosyltransferase</fullName>
    </submittedName>
</protein>
<dbReference type="SUPFAM" id="SSF52540">
    <property type="entry name" value="P-loop containing nucleoside triphosphate hydrolases"/>
    <property type="match status" value="1"/>
</dbReference>
<dbReference type="InterPro" id="IPR003724">
    <property type="entry name" value="CblAdoTrfase_CobA"/>
</dbReference>
<evidence type="ECO:0000313" key="1">
    <source>
        <dbReference type="EMBL" id="WWX25603.1"/>
    </source>
</evidence>
<dbReference type="InterPro" id="IPR027417">
    <property type="entry name" value="P-loop_NTPase"/>
</dbReference>
<organism evidence="1 2">
    <name type="scientific">Candidatus Dehalogenimonas loeffleri</name>
    <dbReference type="NCBI Taxonomy" id="3127115"/>
    <lineage>
        <taxon>Bacteria</taxon>
        <taxon>Bacillati</taxon>
        <taxon>Chloroflexota</taxon>
        <taxon>Dehalococcoidia</taxon>
        <taxon>Dehalococcoidales</taxon>
        <taxon>Dehalococcoidaceae</taxon>
        <taxon>Dehalogenimonas</taxon>
    </lineage>
</organism>